<dbReference type="PANTHER" id="PTHR44329">
    <property type="entry name" value="SERINE/THREONINE-PROTEIN KINASE TNNI3K-RELATED"/>
    <property type="match status" value="1"/>
</dbReference>
<dbReference type="AlphaFoldDB" id="A0AAD7EXW2"/>
<feature type="compositionally biased region" description="Low complexity" evidence="1">
    <location>
        <begin position="313"/>
        <end position="333"/>
    </location>
</feature>
<proteinExistence type="predicted"/>
<dbReference type="Gene3D" id="1.10.510.10">
    <property type="entry name" value="Transferase(Phosphotransferase) domain 1"/>
    <property type="match status" value="1"/>
</dbReference>
<name>A0AAD7EXW2_9AGAR</name>
<feature type="domain" description="Protein kinase" evidence="2">
    <location>
        <begin position="27"/>
        <end position="289"/>
    </location>
</feature>
<evidence type="ECO:0000259" key="2">
    <source>
        <dbReference type="PROSITE" id="PS50011"/>
    </source>
</evidence>
<dbReference type="InterPro" id="IPR000719">
    <property type="entry name" value="Prot_kinase_dom"/>
</dbReference>
<gene>
    <name evidence="3" type="ORF">DFH08DRAFT_67646</name>
</gene>
<dbReference type="EMBL" id="JARIHO010000011">
    <property type="protein sequence ID" value="KAJ7353579.1"/>
    <property type="molecule type" value="Genomic_DNA"/>
</dbReference>
<dbReference type="PROSITE" id="PS50011">
    <property type="entry name" value="PROTEIN_KINASE_DOM"/>
    <property type="match status" value="1"/>
</dbReference>
<protein>
    <submittedName>
        <fullName evidence="3">Kinase-like domain-containing protein</fullName>
    </submittedName>
</protein>
<dbReference type="InterPro" id="IPR011009">
    <property type="entry name" value="Kinase-like_dom_sf"/>
</dbReference>
<organism evidence="3 4">
    <name type="scientific">Mycena albidolilacea</name>
    <dbReference type="NCBI Taxonomy" id="1033008"/>
    <lineage>
        <taxon>Eukaryota</taxon>
        <taxon>Fungi</taxon>
        <taxon>Dikarya</taxon>
        <taxon>Basidiomycota</taxon>
        <taxon>Agaricomycotina</taxon>
        <taxon>Agaricomycetes</taxon>
        <taxon>Agaricomycetidae</taxon>
        <taxon>Agaricales</taxon>
        <taxon>Marasmiineae</taxon>
        <taxon>Mycenaceae</taxon>
        <taxon>Mycena</taxon>
    </lineage>
</organism>
<dbReference type="InterPro" id="IPR001245">
    <property type="entry name" value="Ser-Thr/Tyr_kinase_cat_dom"/>
</dbReference>
<evidence type="ECO:0000313" key="4">
    <source>
        <dbReference type="Proteomes" id="UP001218218"/>
    </source>
</evidence>
<accession>A0AAD7EXW2</accession>
<sequence length="443" mass="49499">MAHRIIRKLSEACDMLPSSLFITDVSEREEYPTFGGGYGDIYRASHGNRPVALKRMRQFLRGCDLRRIRSKFCREALVWKDLDHPHILQFLGIDRDSFPSGLCMVSPWMEHGTVVHYLRTHGRENVDRLLYEISQGLQYLHSRNIIHGDLRGANILIKEDWSACLADFGLSMFSDATSTRSTNRGGSLYWMAPELLDPDRFGLTFARTPATDVYAFGCVCFELYTGRPPFANISEPAALMKVLNGERPERPLGPPAMSDKLWQDVKEFWADDAAARPLTELVVQKMLWPAAEPQASRPLPLLLPSRSSTPPTGLTPYTFSFPESSPNANNSPSTEVFDDVIPPDDDLRRLFNECKIGVGNAMVLGDALSTAAPEQLNDPVIVVCSTSTHLIATKLLSPFRRNFTRGVSIRKRLFSPRFSGLPPPQSAATSQKMTLGERTVIPS</sequence>
<reference evidence="3" key="1">
    <citation type="submission" date="2023-03" db="EMBL/GenBank/DDBJ databases">
        <title>Massive genome expansion in bonnet fungi (Mycena s.s.) driven by repeated elements and novel gene families across ecological guilds.</title>
        <authorList>
            <consortium name="Lawrence Berkeley National Laboratory"/>
            <person name="Harder C.B."/>
            <person name="Miyauchi S."/>
            <person name="Viragh M."/>
            <person name="Kuo A."/>
            <person name="Thoen E."/>
            <person name="Andreopoulos B."/>
            <person name="Lu D."/>
            <person name="Skrede I."/>
            <person name="Drula E."/>
            <person name="Henrissat B."/>
            <person name="Morin E."/>
            <person name="Kohler A."/>
            <person name="Barry K."/>
            <person name="LaButti K."/>
            <person name="Morin E."/>
            <person name="Salamov A."/>
            <person name="Lipzen A."/>
            <person name="Mereny Z."/>
            <person name="Hegedus B."/>
            <person name="Baldrian P."/>
            <person name="Stursova M."/>
            <person name="Weitz H."/>
            <person name="Taylor A."/>
            <person name="Grigoriev I.V."/>
            <person name="Nagy L.G."/>
            <person name="Martin F."/>
            <person name="Kauserud H."/>
        </authorList>
    </citation>
    <scope>NUCLEOTIDE SEQUENCE</scope>
    <source>
        <strain evidence="3">CBHHK002</strain>
    </source>
</reference>
<dbReference type="InterPro" id="IPR051681">
    <property type="entry name" value="Ser/Thr_Kinases-Pseudokinases"/>
</dbReference>
<dbReference type="PROSITE" id="PS00109">
    <property type="entry name" value="PROTEIN_KINASE_TYR"/>
    <property type="match status" value="1"/>
</dbReference>
<dbReference type="Proteomes" id="UP001218218">
    <property type="component" value="Unassembled WGS sequence"/>
</dbReference>
<dbReference type="GO" id="GO:0005524">
    <property type="term" value="F:ATP binding"/>
    <property type="evidence" value="ECO:0007669"/>
    <property type="project" value="InterPro"/>
</dbReference>
<comment type="caution">
    <text evidence="3">The sequence shown here is derived from an EMBL/GenBank/DDBJ whole genome shotgun (WGS) entry which is preliminary data.</text>
</comment>
<dbReference type="SUPFAM" id="SSF56112">
    <property type="entry name" value="Protein kinase-like (PK-like)"/>
    <property type="match status" value="1"/>
</dbReference>
<dbReference type="Pfam" id="PF07714">
    <property type="entry name" value="PK_Tyr_Ser-Thr"/>
    <property type="match status" value="1"/>
</dbReference>
<dbReference type="InterPro" id="IPR008266">
    <property type="entry name" value="Tyr_kinase_AS"/>
</dbReference>
<feature type="region of interest" description="Disordered" evidence="1">
    <location>
        <begin position="418"/>
        <end position="443"/>
    </location>
</feature>
<keyword evidence="3" id="KW-0418">Kinase</keyword>
<feature type="region of interest" description="Disordered" evidence="1">
    <location>
        <begin position="313"/>
        <end position="339"/>
    </location>
</feature>
<dbReference type="GO" id="GO:0004674">
    <property type="term" value="F:protein serine/threonine kinase activity"/>
    <property type="evidence" value="ECO:0007669"/>
    <property type="project" value="TreeGrafter"/>
</dbReference>
<keyword evidence="3" id="KW-0808">Transferase</keyword>
<keyword evidence="4" id="KW-1185">Reference proteome</keyword>
<evidence type="ECO:0000313" key="3">
    <source>
        <dbReference type="EMBL" id="KAJ7353579.1"/>
    </source>
</evidence>
<evidence type="ECO:0000256" key="1">
    <source>
        <dbReference type="SAM" id="MobiDB-lite"/>
    </source>
</evidence>